<evidence type="ECO:0000259" key="1">
    <source>
        <dbReference type="PROSITE" id="PS51725"/>
    </source>
</evidence>
<dbReference type="RefSeq" id="WP_290398310.1">
    <property type="nucleotide sequence ID" value="NZ_JAUHLN010000001.1"/>
</dbReference>
<dbReference type="PROSITE" id="PS51725">
    <property type="entry name" value="ABM"/>
    <property type="match status" value="1"/>
</dbReference>
<reference evidence="2" key="1">
    <citation type="submission" date="2023-06" db="EMBL/GenBank/DDBJ databases">
        <title>Draft Genome Sequences of Representative Paenibacillus Polymyxa, Bacillus cereus, Fictibacillus sp., and Brevibacillus agri Strains Isolated from Amazonian Dark Earth.</title>
        <authorList>
            <person name="Pellegrinetti T.A."/>
            <person name="Cunha I.C.M."/>
            <person name="Chaves M.G."/>
            <person name="Freitas A.S."/>
            <person name="Silva A.V.R."/>
            <person name="Tsai S.M."/>
            <person name="Mendes L.W."/>
        </authorList>
    </citation>
    <scope>NUCLEOTIDE SEQUENCE</scope>
    <source>
        <strain evidence="2">CENA-BCM004</strain>
    </source>
</reference>
<dbReference type="SUPFAM" id="SSF54909">
    <property type="entry name" value="Dimeric alpha+beta barrel"/>
    <property type="match status" value="1"/>
</dbReference>
<sequence>MIIIHARNFVNPEKEEAFVQEIQGLISASRAESGNMAYDLFKDTEEEHAYMMVEVWEDLEAVDAHNKSKHFTSFVAKASDYLRRPMELKVFNGKQIK</sequence>
<accession>A0ABT8E2P1</accession>
<dbReference type="PANTHER" id="PTHR33336">
    <property type="entry name" value="QUINOL MONOOXYGENASE YGIN-RELATED"/>
    <property type="match status" value="1"/>
</dbReference>
<dbReference type="InterPro" id="IPR007138">
    <property type="entry name" value="ABM_dom"/>
</dbReference>
<dbReference type="EMBL" id="JAUHLN010000001">
    <property type="protein sequence ID" value="MDN4072183.1"/>
    <property type="molecule type" value="Genomic_DNA"/>
</dbReference>
<dbReference type="Gene3D" id="3.30.70.100">
    <property type="match status" value="1"/>
</dbReference>
<dbReference type="InterPro" id="IPR011008">
    <property type="entry name" value="Dimeric_a/b-barrel"/>
</dbReference>
<protein>
    <submittedName>
        <fullName evidence="2">Quinol monooxygenase</fullName>
        <ecNumber evidence="2">1.-.-.-</ecNumber>
    </submittedName>
</protein>
<gene>
    <name evidence="2" type="ORF">QYF49_03935</name>
</gene>
<evidence type="ECO:0000313" key="2">
    <source>
        <dbReference type="EMBL" id="MDN4072183.1"/>
    </source>
</evidence>
<keyword evidence="2" id="KW-0503">Monooxygenase</keyword>
<dbReference type="InterPro" id="IPR050744">
    <property type="entry name" value="AI-2_Isomerase_LsrG"/>
</dbReference>
<dbReference type="GO" id="GO:0004497">
    <property type="term" value="F:monooxygenase activity"/>
    <property type="evidence" value="ECO:0007669"/>
    <property type="project" value="UniProtKB-KW"/>
</dbReference>
<dbReference type="EC" id="1.-.-.-" evidence="2"/>
<name>A0ABT8E2P1_9BACL</name>
<keyword evidence="2" id="KW-0560">Oxidoreductase</keyword>
<feature type="domain" description="ABM" evidence="1">
    <location>
        <begin position="2"/>
        <end position="91"/>
    </location>
</feature>
<organism evidence="2 3">
    <name type="scientific">Fictibacillus terranigra</name>
    <dbReference type="NCBI Taxonomy" id="3058424"/>
    <lineage>
        <taxon>Bacteria</taxon>
        <taxon>Bacillati</taxon>
        <taxon>Bacillota</taxon>
        <taxon>Bacilli</taxon>
        <taxon>Bacillales</taxon>
        <taxon>Fictibacillaceae</taxon>
        <taxon>Fictibacillus</taxon>
    </lineage>
</organism>
<dbReference type="PANTHER" id="PTHR33336:SF3">
    <property type="entry name" value="ABM DOMAIN-CONTAINING PROTEIN"/>
    <property type="match status" value="1"/>
</dbReference>
<comment type="caution">
    <text evidence="2">The sequence shown here is derived from an EMBL/GenBank/DDBJ whole genome shotgun (WGS) entry which is preliminary data.</text>
</comment>
<proteinExistence type="predicted"/>
<dbReference type="Pfam" id="PF03992">
    <property type="entry name" value="ABM"/>
    <property type="match status" value="1"/>
</dbReference>
<evidence type="ECO:0000313" key="3">
    <source>
        <dbReference type="Proteomes" id="UP001168694"/>
    </source>
</evidence>
<keyword evidence="3" id="KW-1185">Reference proteome</keyword>
<dbReference type="Proteomes" id="UP001168694">
    <property type="component" value="Unassembled WGS sequence"/>
</dbReference>